<dbReference type="EMBL" id="GECZ01025318">
    <property type="protein sequence ID" value="JAS44451.1"/>
    <property type="molecule type" value="Transcribed_RNA"/>
</dbReference>
<protein>
    <submittedName>
        <fullName evidence="2">Uncharacterized protein</fullName>
    </submittedName>
</protein>
<feature type="non-terminal residue" evidence="2">
    <location>
        <position position="102"/>
    </location>
</feature>
<reference evidence="2" key="1">
    <citation type="submission" date="2015-11" db="EMBL/GenBank/DDBJ databases">
        <title>De novo transcriptome assembly of four potential Pierce s Disease insect vectors from Arizona vineyards.</title>
        <authorList>
            <person name="Tassone E.E."/>
        </authorList>
    </citation>
    <scope>NUCLEOTIDE SEQUENCE</scope>
</reference>
<gene>
    <name evidence="2" type="ORF">g.47305</name>
</gene>
<feature type="region of interest" description="Disordered" evidence="1">
    <location>
        <begin position="1"/>
        <end position="43"/>
    </location>
</feature>
<feature type="non-terminal residue" evidence="2">
    <location>
        <position position="1"/>
    </location>
</feature>
<proteinExistence type="predicted"/>
<evidence type="ECO:0000256" key="1">
    <source>
        <dbReference type="SAM" id="MobiDB-lite"/>
    </source>
</evidence>
<feature type="region of interest" description="Disordered" evidence="1">
    <location>
        <begin position="79"/>
        <end position="102"/>
    </location>
</feature>
<feature type="compositionally biased region" description="Polar residues" evidence="1">
    <location>
        <begin position="83"/>
        <end position="102"/>
    </location>
</feature>
<name>A0A1B6F2Y5_9HEMI</name>
<sequence>VINNFSFNNNDLNSNNESISEDPVPNGHSSSDNSDESIDSKGGRLKFFKDGKVILELSHAKLGEKLSWIKVSNGTYWPPQGFENCTSDDNSSLQSSPWQRDH</sequence>
<dbReference type="AlphaFoldDB" id="A0A1B6F2Y5"/>
<feature type="compositionally biased region" description="Low complexity" evidence="1">
    <location>
        <begin position="1"/>
        <end position="22"/>
    </location>
</feature>
<evidence type="ECO:0000313" key="2">
    <source>
        <dbReference type="EMBL" id="JAS44451.1"/>
    </source>
</evidence>
<organism evidence="2">
    <name type="scientific">Cuerna arida</name>
    <dbReference type="NCBI Taxonomy" id="1464854"/>
    <lineage>
        <taxon>Eukaryota</taxon>
        <taxon>Metazoa</taxon>
        <taxon>Ecdysozoa</taxon>
        <taxon>Arthropoda</taxon>
        <taxon>Hexapoda</taxon>
        <taxon>Insecta</taxon>
        <taxon>Pterygota</taxon>
        <taxon>Neoptera</taxon>
        <taxon>Paraneoptera</taxon>
        <taxon>Hemiptera</taxon>
        <taxon>Auchenorrhyncha</taxon>
        <taxon>Membracoidea</taxon>
        <taxon>Cicadellidae</taxon>
        <taxon>Cicadellinae</taxon>
        <taxon>Proconiini</taxon>
        <taxon>Cuerna</taxon>
    </lineage>
</organism>
<accession>A0A1B6F2Y5</accession>